<keyword evidence="2" id="KW-0732">Signal</keyword>
<dbReference type="EMBL" id="CP053452">
    <property type="protein sequence ID" value="QJW97971.1"/>
    <property type="molecule type" value="Genomic_DNA"/>
</dbReference>
<organism evidence="3 4">
    <name type="scientific">Frigoriglobus tundricola</name>
    <dbReference type="NCBI Taxonomy" id="2774151"/>
    <lineage>
        <taxon>Bacteria</taxon>
        <taxon>Pseudomonadati</taxon>
        <taxon>Planctomycetota</taxon>
        <taxon>Planctomycetia</taxon>
        <taxon>Gemmatales</taxon>
        <taxon>Gemmataceae</taxon>
        <taxon>Frigoriglobus</taxon>
    </lineage>
</organism>
<feature type="signal peptide" evidence="2">
    <location>
        <begin position="1"/>
        <end position="23"/>
    </location>
</feature>
<evidence type="ECO:0000313" key="4">
    <source>
        <dbReference type="Proteomes" id="UP000503447"/>
    </source>
</evidence>
<feature type="region of interest" description="Disordered" evidence="1">
    <location>
        <begin position="181"/>
        <end position="200"/>
    </location>
</feature>
<protein>
    <submittedName>
        <fullName evidence="3">Uncharacterized protein</fullName>
    </submittedName>
</protein>
<feature type="chain" id="PRO_5026773283" evidence="2">
    <location>
        <begin position="24"/>
        <end position="200"/>
    </location>
</feature>
<dbReference type="RefSeq" id="WP_171473245.1">
    <property type="nucleotide sequence ID" value="NZ_CP053452.2"/>
</dbReference>
<reference evidence="4" key="1">
    <citation type="submission" date="2020-05" db="EMBL/GenBank/DDBJ databases">
        <title>Frigoriglobus tundricola gen. nov., sp. nov., a psychrotolerant cellulolytic planctomycete of the family Gemmataceae with two divergent copies of 16S rRNA gene.</title>
        <authorList>
            <person name="Kulichevskaya I.S."/>
            <person name="Ivanova A.A."/>
            <person name="Naumoff D.G."/>
            <person name="Beletsky A.V."/>
            <person name="Rijpstra W.I.C."/>
            <person name="Sinninghe Damste J.S."/>
            <person name="Mardanov A.V."/>
            <person name="Ravin N.V."/>
            <person name="Dedysh S.N."/>
        </authorList>
    </citation>
    <scope>NUCLEOTIDE SEQUENCE [LARGE SCALE GENOMIC DNA]</scope>
    <source>
        <strain evidence="4">PL17</strain>
    </source>
</reference>
<proteinExistence type="predicted"/>
<dbReference type="KEGG" id="ftj:FTUN_5551"/>
<gene>
    <name evidence="3" type="ORF">FTUN_5551</name>
</gene>
<keyword evidence="4" id="KW-1185">Reference proteome</keyword>
<sequence length="200" mass="21009">MNRFRAWGLVAALAVGTSAPASAADPPTDPNATTDTRPWYKKMFFSAPKPAGPTVRTGAVAAVPGRPPVAALLPPEAVAEAMKAEYAAWDRRMKVCDALREIALERRDDALLRQAEELDRQANAIYQQRVSALGVPKVRAPLPAPEPAGLSAFKVAPEKPEDPAAAAARLVAPAAPVPVTGTASTAPLLPSAQPVREVKQ</sequence>
<evidence type="ECO:0000256" key="1">
    <source>
        <dbReference type="SAM" id="MobiDB-lite"/>
    </source>
</evidence>
<dbReference type="Proteomes" id="UP000503447">
    <property type="component" value="Chromosome"/>
</dbReference>
<accession>A0A6M5YXG3</accession>
<name>A0A6M5YXG3_9BACT</name>
<dbReference type="AlphaFoldDB" id="A0A6M5YXG3"/>
<evidence type="ECO:0000256" key="2">
    <source>
        <dbReference type="SAM" id="SignalP"/>
    </source>
</evidence>
<evidence type="ECO:0000313" key="3">
    <source>
        <dbReference type="EMBL" id="QJW97971.1"/>
    </source>
</evidence>